<dbReference type="Proteomes" id="UP000095283">
    <property type="component" value="Unplaced"/>
</dbReference>
<sequence length="106" mass="11849">MNVIKCCMKKAKAIVLHSSQKGCTYTREFLNLSTEALPFLTNNFHHTQTAILDDICCTAIHWTSVGNNLEAEMESASGHWSGTDPAILFPPRMTYTTELPHDLHSI</sequence>
<keyword evidence="1" id="KW-1185">Reference proteome</keyword>
<proteinExistence type="predicted"/>
<organism evidence="1 2">
    <name type="scientific">Heterorhabditis bacteriophora</name>
    <name type="common">Entomopathogenic nematode worm</name>
    <dbReference type="NCBI Taxonomy" id="37862"/>
    <lineage>
        <taxon>Eukaryota</taxon>
        <taxon>Metazoa</taxon>
        <taxon>Ecdysozoa</taxon>
        <taxon>Nematoda</taxon>
        <taxon>Chromadorea</taxon>
        <taxon>Rhabditida</taxon>
        <taxon>Rhabditina</taxon>
        <taxon>Rhabditomorpha</taxon>
        <taxon>Strongyloidea</taxon>
        <taxon>Heterorhabditidae</taxon>
        <taxon>Heterorhabditis</taxon>
    </lineage>
</organism>
<name>A0A1I7WGN9_HETBA</name>
<dbReference type="WBParaSite" id="Hba_04156">
    <property type="protein sequence ID" value="Hba_04156"/>
    <property type="gene ID" value="Hba_04156"/>
</dbReference>
<reference evidence="2" key="1">
    <citation type="submission" date="2016-11" db="UniProtKB">
        <authorList>
            <consortium name="WormBaseParasite"/>
        </authorList>
    </citation>
    <scope>IDENTIFICATION</scope>
</reference>
<dbReference type="AlphaFoldDB" id="A0A1I7WGN9"/>
<evidence type="ECO:0000313" key="1">
    <source>
        <dbReference type="Proteomes" id="UP000095283"/>
    </source>
</evidence>
<protein>
    <submittedName>
        <fullName evidence="2">Uncharacterized protein</fullName>
    </submittedName>
</protein>
<evidence type="ECO:0000313" key="2">
    <source>
        <dbReference type="WBParaSite" id="Hba_04156"/>
    </source>
</evidence>
<accession>A0A1I7WGN9</accession>